<protein>
    <recommendedName>
        <fullName evidence="4">Nucleic-acid-binding protein from transposon X-element</fullName>
    </recommendedName>
</protein>
<evidence type="ECO:0000256" key="1">
    <source>
        <dbReference type="SAM" id="MobiDB-lite"/>
    </source>
</evidence>
<proteinExistence type="predicted"/>
<feature type="region of interest" description="Disordered" evidence="1">
    <location>
        <begin position="21"/>
        <end position="41"/>
    </location>
</feature>
<dbReference type="Proteomes" id="UP000324222">
    <property type="component" value="Unassembled WGS sequence"/>
</dbReference>
<organism evidence="2 3">
    <name type="scientific">Portunus trituberculatus</name>
    <name type="common">Swimming crab</name>
    <name type="synonym">Neptunus trituberculatus</name>
    <dbReference type="NCBI Taxonomy" id="210409"/>
    <lineage>
        <taxon>Eukaryota</taxon>
        <taxon>Metazoa</taxon>
        <taxon>Ecdysozoa</taxon>
        <taxon>Arthropoda</taxon>
        <taxon>Crustacea</taxon>
        <taxon>Multicrustacea</taxon>
        <taxon>Malacostraca</taxon>
        <taxon>Eumalacostraca</taxon>
        <taxon>Eucarida</taxon>
        <taxon>Decapoda</taxon>
        <taxon>Pleocyemata</taxon>
        <taxon>Brachyura</taxon>
        <taxon>Eubrachyura</taxon>
        <taxon>Portunoidea</taxon>
        <taxon>Portunidae</taxon>
        <taxon>Portuninae</taxon>
        <taxon>Portunus</taxon>
    </lineage>
</organism>
<gene>
    <name evidence="2" type="ORF">E2C01_012312</name>
</gene>
<feature type="compositionally biased region" description="Basic and acidic residues" evidence="1">
    <location>
        <begin position="23"/>
        <end position="37"/>
    </location>
</feature>
<dbReference type="EMBL" id="VSRR010000766">
    <property type="protein sequence ID" value="MPC19399.1"/>
    <property type="molecule type" value="Genomic_DNA"/>
</dbReference>
<keyword evidence="3" id="KW-1185">Reference proteome</keyword>
<evidence type="ECO:0000313" key="2">
    <source>
        <dbReference type="EMBL" id="MPC19399.1"/>
    </source>
</evidence>
<accession>A0A5B7DDT6</accession>
<sequence length="300" mass="33109">MPIEDAVEVEVGIATLEDIEIVEEPRPTPSGKEKHQDNAAADQIPCRHVPASATMDHKQRRYLCFPAGHGKTASELLSWCPALLKQHPNLQPLYKEGRNQPYIPVSTDSFYATLVSEGFFGLVMECPGEGGTHPVIIIHGVATHININLIEMPAGFHGLKRRMVGQMPRPQLLGVVTGKVPSEVHLLGLGRRHRERYTPEPDLCRHCSRWGHKEWRCQSAPRCRYCAGPHKSVQCLDKIKEGTKIPPRCSNCGGNHNAHSTLCTVRPQPQRESATDEACVLLGSTSPDQHLGDEALLLGC</sequence>
<comment type="caution">
    <text evidence="2">The sequence shown here is derived from an EMBL/GenBank/DDBJ whole genome shotgun (WGS) entry which is preliminary data.</text>
</comment>
<evidence type="ECO:0000313" key="3">
    <source>
        <dbReference type="Proteomes" id="UP000324222"/>
    </source>
</evidence>
<dbReference type="AlphaFoldDB" id="A0A5B7DDT6"/>
<dbReference type="OrthoDB" id="6379801at2759"/>
<name>A0A5B7DDT6_PORTR</name>
<reference evidence="2 3" key="1">
    <citation type="submission" date="2019-05" db="EMBL/GenBank/DDBJ databases">
        <title>Another draft genome of Portunus trituberculatus and its Hox gene families provides insights of decapod evolution.</title>
        <authorList>
            <person name="Jeong J.-H."/>
            <person name="Song I."/>
            <person name="Kim S."/>
            <person name="Choi T."/>
            <person name="Kim D."/>
            <person name="Ryu S."/>
            <person name="Kim W."/>
        </authorList>
    </citation>
    <scope>NUCLEOTIDE SEQUENCE [LARGE SCALE GENOMIC DNA]</scope>
    <source>
        <tissue evidence="2">Muscle</tissue>
    </source>
</reference>
<evidence type="ECO:0008006" key="4">
    <source>
        <dbReference type="Google" id="ProtNLM"/>
    </source>
</evidence>